<comment type="caution">
    <text evidence="4">The sequence shown here is derived from an EMBL/GenBank/DDBJ whole genome shotgun (WGS) entry which is preliminary data.</text>
</comment>
<dbReference type="InterPro" id="IPR027954">
    <property type="entry name" value="Transcobalamin-like_C"/>
</dbReference>
<feature type="signal peptide" evidence="2">
    <location>
        <begin position="1"/>
        <end position="31"/>
    </location>
</feature>
<feature type="compositionally biased region" description="Polar residues" evidence="1">
    <location>
        <begin position="61"/>
        <end position="74"/>
    </location>
</feature>
<dbReference type="Pfam" id="PF14478">
    <property type="entry name" value="DUF4430"/>
    <property type="match status" value="1"/>
</dbReference>
<name>A0A6G4X4G8_9ACTN</name>
<dbReference type="PROSITE" id="PS51318">
    <property type="entry name" value="TAT"/>
    <property type="match status" value="1"/>
</dbReference>
<dbReference type="InterPro" id="IPR006311">
    <property type="entry name" value="TAT_signal"/>
</dbReference>
<feature type="domain" description="Transcobalamin-like C-terminal" evidence="3">
    <location>
        <begin position="116"/>
        <end position="165"/>
    </location>
</feature>
<dbReference type="RefSeq" id="WP_165302102.1">
    <property type="nucleotide sequence ID" value="NZ_JAAKZZ010000457.1"/>
</dbReference>
<evidence type="ECO:0000313" key="5">
    <source>
        <dbReference type="Proteomes" id="UP000477722"/>
    </source>
</evidence>
<evidence type="ECO:0000256" key="1">
    <source>
        <dbReference type="SAM" id="MobiDB-lite"/>
    </source>
</evidence>
<sequence>MRNALTTRRAALVTAAAAAALTLTAAPAATAATAAPAPQANDPVTVALSVQGPDGSIYDDTLSTTGHDVTTPSGGTHPCDGTNNGANDTPGATPTAALDDAAKNEGFTWDGPWYPSFEDYLVTTIDGKSGGQDAFWSISVNGTPTEVGGCQLHLKEGDKVAFTWTEL</sequence>
<dbReference type="EMBL" id="JAAKZZ010000457">
    <property type="protein sequence ID" value="NGO72415.1"/>
    <property type="molecule type" value="Genomic_DNA"/>
</dbReference>
<gene>
    <name evidence="4" type="ORF">G5C65_29495</name>
</gene>
<evidence type="ECO:0000313" key="4">
    <source>
        <dbReference type="EMBL" id="NGO72415.1"/>
    </source>
</evidence>
<organism evidence="4 5">
    <name type="scientific">Streptomyces boncukensis</name>
    <dbReference type="NCBI Taxonomy" id="2711219"/>
    <lineage>
        <taxon>Bacteria</taxon>
        <taxon>Bacillati</taxon>
        <taxon>Actinomycetota</taxon>
        <taxon>Actinomycetes</taxon>
        <taxon>Kitasatosporales</taxon>
        <taxon>Streptomycetaceae</taxon>
        <taxon>Streptomyces</taxon>
    </lineage>
</organism>
<evidence type="ECO:0000256" key="2">
    <source>
        <dbReference type="SAM" id="SignalP"/>
    </source>
</evidence>
<keyword evidence="5" id="KW-1185">Reference proteome</keyword>
<accession>A0A6G4X4G8</accession>
<keyword evidence="2" id="KW-0732">Signal</keyword>
<dbReference type="Gene3D" id="2.170.130.30">
    <property type="match status" value="1"/>
</dbReference>
<protein>
    <submittedName>
        <fullName evidence="4">DUF4430 domain-containing protein</fullName>
    </submittedName>
</protein>
<evidence type="ECO:0000259" key="3">
    <source>
        <dbReference type="Pfam" id="PF14478"/>
    </source>
</evidence>
<feature type="region of interest" description="Disordered" evidence="1">
    <location>
        <begin position="57"/>
        <end position="87"/>
    </location>
</feature>
<reference evidence="4 5" key="1">
    <citation type="submission" date="2020-02" db="EMBL/GenBank/DDBJ databases">
        <title>Whole-genome analyses of novel actinobacteria.</title>
        <authorList>
            <person name="Sahin N."/>
            <person name="Tatar D."/>
        </authorList>
    </citation>
    <scope>NUCLEOTIDE SEQUENCE [LARGE SCALE GENOMIC DNA]</scope>
    <source>
        <strain evidence="4 5">SB3404</strain>
    </source>
</reference>
<proteinExistence type="predicted"/>
<feature type="chain" id="PRO_5038776301" evidence="2">
    <location>
        <begin position="32"/>
        <end position="167"/>
    </location>
</feature>
<dbReference type="AlphaFoldDB" id="A0A6G4X4G8"/>
<dbReference type="Proteomes" id="UP000477722">
    <property type="component" value="Unassembled WGS sequence"/>
</dbReference>